<dbReference type="AlphaFoldDB" id="A0A6A6EX50"/>
<gene>
    <name evidence="2" type="ORF">K469DRAFT_485848</name>
</gene>
<dbReference type="Gene3D" id="2.20.70.10">
    <property type="match status" value="1"/>
</dbReference>
<reference evidence="2" key="1">
    <citation type="journal article" date="2020" name="Stud. Mycol.">
        <title>101 Dothideomycetes genomes: a test case for predicting lifestyles and emergence of pathogens.</title>
        <authorList>
            <person name="Haridas S."/>
            <person name="Albert R."/>
            <person name="Binder M."/>
            <person name="Bloem J."/>
            <person name="Labutti K."/>
            <person name="Salamov A."/>
            <person name="Andreopoulos B."/>
            <person name="Baker S."/>
            <person name="Barry K."/>
            <person name="Bills G."/>
            <person name="Bluhm B."/>
            <person name="Cannon C."/>
            <person name="Castanera R."/>
            <person name="Culley D."/>
            <person name="Daum C."/>
            <person name="Ezra D."/>
            <person name="Gonzalez J."/>
            <person name="Henrissat B."/>
            <person name="Kuo A."/>
            <person name="Liang C."/>
            <person name="Lipzen A."/>
            <person name="Lutzoni F."/>
            <person name="Magnuson J."/>
            <person name="Mondo S."/>
            <person name="Nolan M."/>
            <person name="Ohm R."/>
            <person name="Pangilinan J."/>
            <person name="Park H.-J."/>
            <person name="Ramirez L."/>
            <person name="Alfaro M."/>
            <person name="Sun H."/>
            <person name="Tritt A."/>
            <person name="Yoshinaga Y."/>
            <person name="Zwiers L.-H."/>
            <person name="Turgeon B."/>
            <person name="Goodwin S."/>
            <person name="Spatafora J."/>
            <person name="Crous P."/>
            <person name="Grigoriev I."/>
        </authorList>
    </citation>
    <scope>NUCLEOTIDE SEQUENCE</scope>
    <source>
        <strain evidence="2">CBS 207.26</strain>
    </source>
</reference>
<organism evidence="2 3">
    <name type="scientific">Zopfia rhizophila CBS 207.26</name>
    <dbReference type="NCBI Taxonomy" id="1314779"/>
    <lineage>
        <taxon>Eukaryota</taxon>
        <taxon>Fungi</taxon>
        <taxon>Dikarya</taxon>
        <taxon>Ascomycota</taxon>
        <taxon>Pezizomycotina</taxon>
        <taxon>Dothideomycetes</taxon>
        <taxon>Dothideomycetes incertae sedis</taxon>
        <taxon>Zopfiaceae</taxon>
        <taxon>Zopfia</taxon>
    </lineage>
</organism>
<feature type="region of interest" description="Disordered" evidence="1">
    <location>
        <begin position="109"/>
        <end position="137"/>
    </location>
</feature>
<protein>
    <recommendedName>
        <fullName evidence="4">WW domain-containing protein</fullName>
    </recommendedName>
</protein>
<dbReference type="EMBL" id="ML994610">
    <property type="protein sequence ID" value="KAF2195369.1"/>
    <property type="molecule type" value="Genomic_DNA"/>
</dbReference>
<feature type="region of interest" description="Disordered" evidence="1">
    <location>
        <begin position="1"/>
        <end position="48"/>
    </location>
</feature>
<keyword evidence="3" id="KW-1185">Reference proteome</keyword>
<feature type="compositionally biased region" description="Polar residues" evidence="1">
    <location>
        <begin position="8"/>
        <end position="21"/>
    </location>
</feature>
<feature type="non-terminal residue" evidence="2">
    <location>
        <position position="1"/>
    </location>
</feature>
<accession>A0A6A6EX50</accession>
<evidence type="ECO:0000313" key="2">
    <source>
        <dbReference type="EMBL" id="KAF2195369.1"/>
    </source>
</evidence>
<proteinExistence type="predicted"/>
<dbReference type="OrthoDB" id="2367685at2759"/>
<evidence type="ECO:0000256" key="1">
    <source>
        <dbReference type="SAM" id="MobiDB-lite"/>
    </source>
</evidence>
<feature type="compositionally biased region" description="Basic and acidic residues" evidence="1">
    <location>
        <begin position="33"/>
        <end position="44"/>
    </location>
</feature>
<name>A0A6A6EX50_9PEZI</name>
<feature type="non-terminal residue" evidence="2">
    <location>
        <position position="273"/>
    </location>
</feature>
<dbReference type="Proteomes" id="UP000800200">
    <property type="component" value="Unassembled WGS sequence"/>
</dbReference>
<evidence type="ECO:0000313" key="3">
    <source>
        <dbReference type="Proteomes" id="UP000800200"/>
    </source>
</evidence>
<evidence type="ECO:0008006" key="4">
    <source>
        <dbReference type="Google" id="ProtNLM"/>
    </source>
</evidence>
<sequence>PPSYEAATGSSSTPARVSTESLAPRKARNGIPPEHRRSMEDENRPLPPGWIRQFDHVEQHQFFVDTKATPPRSIWTHPYDDEQYLSILPPEERKEVIEMHKTMTLDDLAAESSDDESHHPHNRPIIATSSTDPAPKGIHKLTRRMKDKLTASTHQERQCQRQQREEDERRAYIAHLQARQAMVRALETGQPQFLCKDREARDVYIEPPNGPAVPMGGYGYNPYAQGPYADPNARFVRPAGPYRRPFGYGYGGGLGAPVTAGFLGGALLGGLLF</sequence>